<evidence type="ECO:0000256" key="6">
    <source>
        <dbReference type="ARBA" id="ARBA00022705"/>
    </source>
</evidence>
<dbReference type="PANTHER" id="PTHR30478:SF0">
    <property type="entry name" value="BETA SLIDING CLAMP"/>
    <property type="match status" value="1"/>
</dbReference>
<dbReference type="RefSeq" id="WP_323280621.1">
    <property type="nucleotide sequence ID" value="NZ_JAYGGQ010000017.1"/>
</dbReference>
<evidence type="ECO:0000256" key="4">
    <source>
        <dbReference type="ARBA" id="ARBA00022679"/>
    </source>
</evidence>
<keyword evidence="5" id="KW-0548">Nucleotidyltransferase</keyword>
<gene>
    <name evidence="10" type="ORF">SPF06_18505</name>
</gene>
<evidence type="ECO:0000256" key="5">
    <source>
        <dbReference type="ARBA" id="ARBA00022695"/>
    </source>
</evidence>
<evidence type="ECO:0000256" key="1">
    <source>
        <dbReference type="ARBA" id="ARBA00004496"/>
    </source>
</evidence>
<evidence type="ECO:0000313" key="11">
    <source>
        <dbReference type="Proteomes" id="UP001304769"/>
    </source>
</evidence>
<keyword evidence="4" id="KW-0808">Transferase</keyword>
<comment type="subcellular location">
    <subcellularLocation>
        <location evidence="1">Cytoplasm</location>
    </subcellularLocation>
</comment>
<keyword evidence="3" id="KW-0963">Cytoplasm</keyword>
<dbReference type="InterPro" id="IPR022637">
    <property type="entry name" value="DNA_polIII_beta_cen"/>
</dbReference>
<dbReference type="SUPFAM" id="SSF55979">
    <property type="entry name" value="DNA clamp"/>
    <property type="match status" value="1"/>
</dbReference>
<proteinExistence type="inferred from homology"/>
<evidence type="ECO:0000256" key="3">
    <source>
        <dbReference type="ARBA" id="ARBA00022490"/>
    </source>
</evidence>
<dbReference type="InterPro" id="IPR046938">
    <property type="entry name" value="DNA_clamp_sf"/>
</dbReference>
<dbReference type="PANTHER" id="PTHR30478">
    <property type="entry name" value="DNA POLYMERASE III SUBUNIT BETA"/>
    <property type="match status" value="1"/>
</dbReference>
<dbReference type="InterPro" id="IPR001001">
    <property type="entry name" value="DNA_polIII_beta"/>
</dbReference>
<dbReference type="Proteomes" id="UP001304769">
    <property type="component" value="Unassembled WGS sequence"/>
</dbReference>
<comment type="similarity">
    <text evidence="2">Belongs to the beta sliding clamp family.</text>
</comment>
<keyword evidence="8" id="KW-0238">DNA-binding</keyword>
<protein>
    <recommendedName>
        <fullName evidence="9">DNA polymerase III beta sliding clamp central domain-containing protein</fullName>
    </recommendedName>
</protein>
<evidence type="ECO:0000256" key="8">
    <source>
        <dbReference type="ARBA" id="ARBA00023125"/>
    </source>
</evidence>
<feature type="domain" description="DNA polymerase III beta sliding clamp central" evidence="9">
    <location>
        <begin position="28"/>
        <end position="140"/>
    </location>
</feature>
<organism evidence="10 11">
    <name type="scientific">Sinomonas terricola</name>
    <dbReference type="NCBI Taxonomy" id="3110330"/>
    <lineage>
        <taxon>Bacteria</taxon>
        <taxon>Bacillati</taxon>
        <taxon>Actinomycetota</taxon>
        <taxon>Actinomycetes</taxon>
        <taxon>Micrococcales</taxon>
        <taxon>Micrococcaceae</taxon>
        <taxon>Sinomonas</taxon>
    </lineage>
</organism>
<name>A0ABU5TB51_9MICC</name>
<keyword evidence="11" id="KW-1185">Reference proteome</keyword>
<dbReference type="Gene3D" id="3.10.150.10">
    <property type="entry name" value="DNA Polymerase III, subunit A, domain 2"/>
    <property type="match status" value="1"/>
</dbReference>
<dbReference type="EMBL" id="JAYGGQ010000017">
    <property type="protein sequence ID" value="MEA5456719.1"/>
    <property type="molecule type" value="Genomic_DNA"/>
</dbReference>
<keyword evidence="6" id="KW-0235">DNA replication</keyword>
<keyword evidence="7" id="KW-0239">DNA-directed DNA polymerase</keyword>
<evidence type="ECO:0000256" key="7">
    <source>
        <dbReference type="ARBA" id="ARBA00022932"/>
    </source>
</evidence>
<evidence type="ECO:0000259" key="9">
    <source>
        <dbReference type="Pfam" id="PF02767"/>
    </source>
</evidence>
<comment type="caution">
    <text evidence="10">The sequence shown here is derived from an EMBL/GenBank/DDBJ whole genome shotgun (WGS) entry which is preliminary data.</text>
</comment>
<dbReference type="Pfam" id="PF02767">
    <property type="entry name" value="DNA_pol3_beta_2"/>
    <property type="match status" value="1"/>
</dbReference>
<evidence type="ECO:0000313" key="10">
    <source>
        <dbReference type="EMBL" id="MEA5456719.1"/>
    </source>
</evidence>
<reference evidence="10 11" key="1">
    <citation type="submission" date="2023-12" db="EMBL/GenBank/DDBJ databases">
        <title>Sinomonas terricola sp. nov, isolated from litchi orchard soil in Guangdong, PR China.</title>
        <authorList>
            <person name="Jiaxin W."/>
            <person name="Yang Z."/>
            <person name="Honghui Z."/>
        </authorList>
    </citation>
    <scope>NUCLEOTIDE SEQUENCE [LARGE SCALE GENOMIC DNA]</scope>
    <source>
        <strain evidence="10 11">JGH33</strain>
    </source>
</reference>
<accession>A0ABU5TB51</accession>
<evidence type="ECO:0000256" key="2">
    <source>
        <dbReference type="ARBA" id="ARBA00010752"/>
    </source>
</evidence>
<sequence>MTTTTAEAVAQSAPETNGSVKIRAGRLLNVLVNAALFASTDSTLPVLCCVQLTVSGKYLVGGATDRYALAYVKAELEEDGTGEAFRAVVPTAALKSLTPVLKAAARIDDTVTLAVEGATLLYQTAESTGTVSLHDAEAFPKIGSLVDSAAANIAGPVELSTVPLISVDPGLLARVGKVKDHRGKGDPTRSYGKVPVGILAQGDPRKAVYWALEDWARGLIMPVRRDDYSPEAVIGAWNA</sequence>